<evidence type="ECO:0000256" key="1">
    <source>
        <dbReference type="ARBA" id="ARBA00004611"/>
    </source>
</evidence>
<evidence type="ECO:0000313" key="14">
    <source>
        <dbReference type="RefSeq" id="XP_032826424.1"/>
    </source>
</evidence>
<sequence length="522" mass="61145">MNQLYDSREPNVIDEEMLIQAVEEQDPKRQAGKISHLQDVDFKEITHLRLDFKNILRIDNLWQCNNITKLQLDNNLIENIEGLESLINLQWLDLSFNNIEVIKGLDTLTKLEDLSICNNRISRLENMDSLKNLQILSAGDNSLDQLPNMVYLRTFPRLSSLNLRGNPLCEDEQYKFYIAAYLPNLVYLDFRRLDDNTKEQAFQKYHYLIEELKHNENIALQKKEEHLQKEKMLALHKAAFVDTLDDKAVFDNMFSEDTDGAILQSLPEMSGFADDYRQKFVDICRKIFEYGLQQYKKREEEVDDFTRSVNEVKSDNRQAASAIISDFEKENAQLLEEVQQITDAALLDAKILEHSQKINNMWDALMKLEIQLLDQLEDVVKDFERNLTDMVAAFIENVQGLLSQCRELENNYHEKLLEVLMSTFDKIVKNELKEELSEDLRLIFTDKDSLVNAASASHDIHLLKIDNKEDDIISRANTWMATFVQRVQDEEVKRNRARVTEINHYVDYLHEELQNQDIQDSL</sequence>
<dbReference type="PANTHER" id="PTHR45973">
    <property type="entry name" value="PROTEIN PHOSPHATASE 1 REGULATORY SUBUNIT SDS22-RELATED"/>
    <property type="match status" value="1"/>
</dbReference>
<evidence type="ECO:0000256" key="12">
    <source>
        <dbReference type="SAM" id="Coils"/>
    </source>
</evidence>
<proteinExistence type="inferred from homology"/>
<keyword evidence="8" id="KW-0206">Cytoskeleton</keyword>
<dbReference type="InterPro" id="IPR001611">
    <property type="entry name" value="Leu-rich_rpt"/>
</dbReference>
<evidence type="ECO:0000256" key="6">
    <source>
        <dbReference type="ARBA" id="ARBA00023054"/>
    </source>
</evidence>
<comment type="similarity">
    <text evidence="10">Belongs to the DRC3 family.</text>
</comment>
<evidence type="ECO:0000256" key="3">
    <source>
        <dbReference type="ARBA" id="ARBA00022614"/>
    </source>
</evidence>
<keyword evidence="7" id="KW-0969">Cilium</keyword>
<dbReference type="PANTHER" id="PTHR45973:SF12">
    <property type="entry name" value="DYNEIN REGULATORY COMPLEX SUBUNIT 3"/>
    <property type="match status" value="1"/>
</dbReference>
<evidence type="ECO:0000256" key="5">
    <source>
        <dbReference type="ARBA" id="ARBA00022846"/>
    </source>
</evidence>
<evidence type="ECO:0000256" key="7">
    <source>
        <dbReference type="ARBA" id="ARBA00023069"/>
    </source>
</evidence>
<protein>
    <recommendedName>
        <fullName evidence="11">Dynein regulatory complex subunit 3</fullName>
    </recommendedName>
</protein>
<keyword evidence="4" id="KW-0677">Repeat</keyword>
<keyword evidence="2" id="KW-0963">Cytoplasm</keyword>
<gene>
    <name evidence="14" type="primary">DRC3</name>
</gene>
<evidence type="ECO:0000256" key="8">
    <source>
        <dbReference type="ARBA" id="ARBA00023212"/>
    </source>
</evidence>
<keyword evidence="6 12" id="KW-0175">Coiled coil</keyword>
<dbReference type="SUPFAM" id="SSF52058">
    <property type="entry name" value="L domain-like"/>
    <property type="match status" value="1"/>
</dbReference>
<dbReference type="CTD" id="83450"/>
<dbReference type="InterPro" id="IPR050576">
    <property type="entry name" value="Cilia_flagella_integrity"/>
</dbReference>
<evidence type="ECO:0000256" key="9">
    <source>
        <dbReference type="ARBA" id="ARBA00023273"/>
    </source>
</evidence>
<evidence type="ECO:0000256" key="11">
    <source>
        <dbReference type="ARBA" id="ARBA00040950"/>
    </source>
</evidence>
<keyword evidence="13" id="KW-1185">Reference proteome</keyword>
<keyword evidence="9" id="KW-0966">Cell projection</keyword>
<evidence type="ECO:0000256" key="4">
    <source>
        <dbReference type="ARBA" id="ARBA00022737"/>
    </source>
</evidence>
<dbReference type="Proteomes" id="UP001318040">
    <property type="component" value="Chromosome 3"/>
</dbReference>
<dbReference type="KEGG" id="pmrn:116951702"/>
<feature type="coiled-coil region" evidence="12">
    <location>
        <begin position="317"/>
        <end position="418"/>
    </location>
</feature>
<dbReference type="AlphaFoldDB" id="A0AAJ7TZG5"/>
<dbReference type="SMART" id="SM00365">
    <property type="entry name" value="LRR_SD22"/>
    <property type="match status" value="4"/>
</dbReference>
<accession>A0AAJ7TZG5</accession>
<evidence type="ECO:0000256" key="10">
    <source>
        <dbReference type="ARBA" id="ARBA00038378"/>
    </source>
</evidence>
<evidence type="ECO:0000256" key="2">
    <source>
        <dbReference type="ARBA" id="ARBA00022490"/>
    </source>
</evidence>
<evidence type="ECO:0000313" key="13">
    <source>
        <dbReference type="Proteomes" id="UP001318040"/>
    </source>
</evidence>
<dbReference type="InterPro" id="IPR032675">
    <property type="entry name" value="LRR_dom_sf"/>
</dbReference>
<name>A0AAJ7TZG5_PETMA</name>
<keyword evidence="3" id="KW-0433">Leucine-rich repeat</keyword>
<dbReference type="PROSITE" id="PS51450">
    <property type="entry name" value="LRR"/>
    <property type="match status" value="3"/>
</dbReference>
<reference evidence="14" key="1">
    <citation type="submission" date="2025-08" db="UniProtKB">
        <authorList>
            <consortium name="RefSeq"/>
        </authorList>
    </citation>
    <scope>IDENTIFICATION</scope>
    <source>
        <tissue evidence="14">Sperm</tissue>
    </source>
</reference>
<dbReference type="Gene3D" id="3.80.10.10">
    <property type="entry name" value="Ribonuclease Inhibitor"/>
    <property type="match status" value="1"/>
</dbReference>
<organism evidence="13 14">
    <name type="scientific">Petromyzon marinus</name>
    <name type="common">Sea lamprey</name>
    <dbReference type="NCBI Taxonomy" id="7757"/>
    <lineage>
        <taxon>Eukaryota</taxon>
        <taxon>Metazoa</taxon>
        <taxon>Chordata</taxon>
        <taxon>Craniata</taxon>
        <taxon>Vertebrata</taxon>
        <taxon>Cyclostomata</taxon>
        <taxon>Hyperoartia</taxon>
        <taxon>Petromyzontiformes</taxon>
        <taxon>Petromyzontidae</taxon>
        <taxon>Petromyzon</taxon>
    </lineage>
</organism>
<dbReference type="RefSeq" id="XP_032826424.1">
    <property type="nucleotide sequence ID" value="XM_032970533.1"/>
</dbReference>
<comment type="subcellular location">
    <subcellularLocation>
        <location evidence="1">Cytoplasm</location>
        <location evidence="1">Cytoskeleton</location>
        <location evidence="1">Flagellum axoneme</location>
    </subcellularLocation>
</comment>
<keyword evidence="5" id="KW-0282">Flagellum</keyword>
<dbReference type="GO" id="GO:0005929">
    <property type="term" value="C:cilium"/>
    <property type="evidence" value="ECO:0007669"/>
    <property type="project" value="TreeGrafter"/>
</dbReference>
<dbReference type="Pfam" id="PF14580">
    <property type="entry name" value="LRR_9"/>
    <property type="match status" value="1"/>
</dbReference>
<dbReference type="GeneID" id="116951702"/>